<name>A0A2V2B6Q2_9GAMM</name>
<dbReference type="AlphaFoldDB" id="A0A2V2B6Q2"/>
<accession>A0A2V2B6Q2</accession>
<comment type="caution">
    <text evidence="1">The sequence shown here is derived from an EMBL/GenBank/DDBJ whole genome shotgun (WGS) entry which is preliminary data.</text>
</comment>
<sequence length="134" mass="14906">MSRKASSTCQSPWVAQIDSVERKLMDSSEVGHVPRQTDVATHVPLHSGWLSCRAKYWIDRLTQLSETLQTSTVTGKQCSDYEVCQQLLQQSMPTLQRLNQRAGRASDAASCDQQEDAVAVALRAASKQRASQRK</sequence>
<proteinExistence type="predicted"/>
<dbReference type="Proteomes" id="UP000245981">
    <property type="component" value="Unassembled WGS sequence"/>
</dbReference>
<evidence type="ECO:0000313" key="2">
    <source>
        <dbReference type="Proteomes" id="UP000245981"/>
    </source>
</evidence>
<protein>
    <submittedName>
        <fullName evidence="1">Uncharacterized protein</fullName>
    </submittedName>
</protein>
<gene>
    <name evidence="1" type="ORF">C7431_108125</name>
</gene>
<dbReference type="EMBL" id="QGHF01000008">
    <property type="protein sequence ID" value="PWK95298.1"/>
    <property type="molecule type" value="Genomic_DNA"/>
</dbReference>
<organism evidence="1 2">
    <name type="scientific">Pantoea allii</name>
    <dbReference type="NCBI Taxonomy" id="574096"/>
    <lineage>
        <taxon>Bacteria</taxon>
        <taxon>Pseudomonadati</taxon>
        <taxon>Pseudomonadota</taxon>
        <taxon>Gammaproteobacteria</taxon>
        <taxon>Enterobacterales</taxon>
        <taxon>Erwiniaceae</taxon>
        <taxon>Pantoea</taxon>
    </lineage>
</organism>
<reference evidence="1 2" key="1">
    <citation type="submission" date="2018-05" db="EMBL/GenBank/DDBJ databases">
        <title>Genomic Encyclopedia of Type Strains, Phase IV (KMG-V): Genome sequencing to study the core and pangenomes of soil and plant-associated prokaryotes.</title>
        <authorList>
            <person name="Whitman W."/>
        </authorList>
    </citation>
    <scope>NUCLEOTIDE SEQUENCE [LARGE SCALE GENOMIC DNA]</scope>
    <source>
        <strain evidence="1 2">PNA 200-10</strain>
    </source>
</reference>
<evidence type="ECO:0000313" key="1">
    <source>
        <dbReference type="EMBL" id="PWK95298.1"/>
    </source>
</evidence>